<feature type="region of interest" description="Disordered" evidence="1">
    <location>
        <begin position="1"/>
        <end position="46"/>
    </location>
</feature>
<protein>
    <submittedName>
        <fullName evidence="2">Uncharacterized protein</fullName>
    </submittedName>
</protein>
<feature type="region of interest" description="Disordered" evidence="1">
    <location>
        <begin position="403"/>
        <end position="467"/>
    </location>
</feature>
<proteinExistence type="predicted"/>
<sequence>MSETSTRTLEDVLKDSQAAAARARESQARERKSAERAENREQIHQGQLKITENVTIERQIANLKRISGWESDTAILASIEELVALRSANAEELTALGDNADIAAYNLRVEAFGEWVSNPNEEGKSTFAFKIDDVRAYSSALHSLLEVTDHEKIDEGAIDLTERVTALRGEIAAQIEKLSGKNKGRELPKALVDAQAQLAALDPSTLANEMELFNRVPYLSNQTMRCMCPRNECGQVKHSVTIDGKTTEFRGRVFRFTGYARSKSLRSATTAVRITSKHLKELGTAKREEMDAHRSAWESKNPHLHLTSVTQVTREKRMGMFYGDVELDFGPRDNRRVAKGTVVLESDEEGITVLAASGPIAGRLLTDFVEGEQRTSLIGGQLWLHGKLPKTLWFLRDGDQTGSDTPTTYVSADPDFDASLTSKFTSPDKPSGKNRTREARRHDSQRRNSEGLEKVRGKNRRGQADEE</sequence>
<organism evidence="2 3">
    <name type="scientific">Candidatus Terrybacteria bacterium RIFCSPLOWO2_01_FULL_40_23</name>
    <dbReference type="NCBI Taxonomy" id="1802366"/>
    <lineage>
        <taxon>Bacteria</taxon>
        <taxon>Candidatus Terryibacteriota</taxon>
    </lineage>
</organism>
<dbReference type="AlphaFoldDB" id="A0A1G2PTY9"/>
<reference evidence="2 3" key="1">
    <citation type="journal article" date="2016" name="Nat. Commun.">
        <title>Thousands of microbial genomes shed light on interconnected biogeochemical processes in an aquifer system.</title>
        <authorList>
            <person name="Anantharaman K."/>
            <person name="Brown C.T."/>
            <person name="Hug L.A."/>
            <person name="Sharon I."/>
            <person name="Castelle C.J."/>
            <person name="Probst A.J."/>
            <person name="Thomas B.C."/>
            <person name="Singh A."/>
            <person name="Wilkins M.J."/>
            <person name="Karaoz U."/>
            <person name="Brodie E.L."/>
            <person name="Williams K.H."/>
            <person name="Hubbard S.S."/>
            <person name="Banfield J.F."/>
        </authorList>
    </citation>
    <scope>NUCLEOTIDE SEQUENCE [LARGE SCALE GENOMIC DNA]</scope>
</reference>
<feature type="compositionally biased region" description="Basic and acidic residues" evidence="1">
    <location>
        <begin position="22"/>
        <end position="43"/>
    </location>
</feature>
<accession>A0A1G2PTY9</accession>
<name>A0A1G2PTY9_9BACT</name>
<comment type="caution">
    <text evidence="2">The sequence shown here is derived from an EMBL/GenBank/DDBJ whole genome shotgun (WGS) entry which is preliminary data.</text>
</comment>
<evidence type="ECO:0000256" key="1">
    <source>
        <dbReference type="SAM" id="MobiDB-lite"/>
    </source>
</evidence>
<dbReference type="Proteomes" id="UP000176951">
    <property type="component" value="Unassembled WGS sequence"/>
</dbReference>
<feature type="compositionally biased region" description="Basic and acidic residues" evidence="1">
    <location>
        <begin position="435"/>
        <end position="467"/>
    </location>
</feature>
<gene>
    <name evidence="2" type="ORF">A3A97_00045</name>
</gene>
<evidence type="ECO:0000313" key="3">
    <source>
        <dbReference type="Proteomes" id="UP000176951"/>
    </source>
</evidence>
<evidence type="ECO:0000313" key="2">
    <source>
        <dbReference type="EMBL" id="OHA51810.1"/>
    </source>
</evidence>
<dbReference type="EMBL" id="MHSW01000018">
    <property type="protein sequence ID" value="OHA51810.1"/>
    <property type="molecule type" value="Genomic_DNA"/>
</dbReference>